<gene>
    <name evidence="1" type="ORF">EDD53_1879</name>
</gene>
<dbReference type="Proteomes" id="UP000269689">
    <property type="component" value="Unassembled WGS sequence"/>
</dbReference>
<sequence>MKLAEMKTYLAAHGVEDGTAYSHGGLGGGDIHGIEEIDGVWYTYYSERGSKGGYRAWPSEEDAVAFVVKDAEKFARAYKFWKE</sequence>
<protein>
    <submittedName>
        <fullName evidence="1">Uncharacterized protein</fullName>
    </submittedName>
</protein>
<evidence type="ECO:0000313" key="2">
    <source>
        <dbReference type="Proteomes" id="UP000269689"/>
    </source>
</evidence>
<keyword evidence="2" id="KW-1185">Reference proteome</keyword>
<dbReference type="EMBL" id="RKQK01000002">
    <property type="protein sequence ID" value="RPE67469.1"/>
    <property type="molecule type" value="Genomic_DNA"/>
</dbReference>
<dbReference type="RefSeq" id="WP_123792906.1">
    <property type="nucleotide sequence ID" value="NZ_RKQK01000002.1"/>
</dbReference>
<evidence type="ECO:0000313" key="1">
    <source>
        <dbReference type="EMBL" id="RPE67469.1"/>
    </source>
</evidence>
<name>A0A3N4UJM2_9RHOB</name>
<accession>A0A3N4UJM2</accession>
<dbReference type="AlphaFoldDB" id="A0A3N4UJM2"/>
<comment type="caution">
    <text evidence="1">The sequence shown here is derived from an EMBL/GenBank/DDBJ whole genome shotgun (WGS) entry which is preliminary data.</text>
</comment>
<dbReference type="OrthoDB" id="7872326at2"/>
<organism evidence="1 2">
    <name type="scientific">Pacificibacter maritimus</name>
    <dbReference type="NCBI Taxonomy" id="762213"/>
    <lineage>
        <taxon>Bacteria</taxon>
        <taxon>Pseudomonadati</taxon>
        <taxon>Pseudomonadota</taxon>
        <taxon>Alphaproteobacteria</taxon>
        <taxon>Rhodobacterales</taxon>
        <taxon>Roseobacteraceae</taxon>
        <taxon>Pacificibacter</taxon>
    </lineage>
</organism>
<reference evidence="1 2" key="1">
    <citation type="submission" date="2018-11" db="EMBL/GenBank/DDBJ databases">
        <title>Genomic Encyclopedia of Type Strains, Phase IV (KMG-IV): sequencing the most valuable type-strain genomes for metagenomic binning, comparative biology and taxonomic classification.</title>
        <authorList>
            <person name="Goeker M."/>
        </authorList>
    </citation>
    <scope>NUCLEOTIDE SEQUENCE [LARGE SCALE GENOMIC DNA]</scope>
    <source>
        <strain evidence="1 2">DSM 104731</strain>
    </source>
</reference>
<proteinExistence type="predicted"/>